<dbReference type="InterPro" id="IPR000571">
    <property type="entry name" value="Znf_CCCH"/>
</dbReference>
<evidence type="ECO:0000256" key="3">
    <source>
        <dbReference type="ARBA" id="ARBA00012483"/>
    </source>
</evidence>
<dbReference type="PANTHER" id="PTHR13139">
    <property type="entry name" value="RING FINGER AND CCCH-TYPE ZINC FINGER DOMAIN-CONTAINING PROTEIN"/>
    <property type="match status" value="1"/>
</dbReference>
<evidence type="ECO:0000259" key="11">
    <source>
        <dbReference type="PROSITE" id="PS50103"/>
    </source>
</evidence>
<dbReference type="WBParaSite" id="Pan_g21049.t2">
    <property type="protein sequence ID" value="Pan_g21049.t2"/>
    <property type="gene ID" value="Pan_g21049"/>
</dbReference>
<keyword evidence="5 8" id="KW-0479">Metal-binding</keyword>
<dbReference type="EC" id="2.3.2.27" evidence="3"/>
<dbReference type="PROSITE" id="PS00518">
    <property type="entry name" value="ZF_RING_1"/>
    <property type="match status" value="1"/>
</dbReference>
<dbReference type="GO" id="GO:0035613">
    <property type="term" value="F:RNA stem-loop binding"/>
    <property type="evidence" value="ECO:0007669"/>
    <property type="project" value="TreeGrafter"/>
</dbReference>
<dbReference type="SUPFAM" id="SSF90229">
    <property type="entry name" value="CCCH zinc finger"/>
    <property type="match status" value="1"/>
</dbReference>
<dbReference type="Pfam" id="PF21206">
    <property type="entry name" value="Roquin_1_2-like_ROQ"/>
    <property type="match status" value="1"/>
</dbReference>
<evidence type="ECO:0000256" key="5">
    <source>
        <dbReference type="ARBA" id="ARBA00022723"/>
    </source>
</evidence>
<dbReference type="SMART" id="SM00356">
    <property type="entry name" value="ZnF_C3H1"/>
    <property type="match status" value="1"/>
</dbReference>
<reference evidence="12" key="1">
    <citation type="journal article" date="2013" name="Genetics">
        <title>The draft genome and transcriptome of Panagrellus redivivus are shaped by the harsh demands of a free-living lifestyle.</title>
        <authorList>
            <person name="Srinivasan J."/>
            <person name="Dillman A.R."/>
            <person name="Macchietto M.G."/>
            <person name="Heikkinen L."/>
            <person name="Lakso M."/>
            <person name="Fracchia K.M."/>
            <person name="Antoshechkin I."/>
            <person name="Mortazavi A."/>
            <person name="Wong G."/>
            <person name="Sternberg P.W."/>
        </authorList>
    </citation>
    <scope>NUCLEOTIDE SEQUENCE [LARGE SCALE GENOMIC DNA]</scope>
    <source>
        <strain evidence="12">MT8872</strain>
    </source>
</reference>
<dbReference type="GO" id="GO:0003729">
    <property type="term" value="F:mRNA binding"/>
    <property type="evidence" value="ECO:0007669"/>
    <property type="project" value="TreeGrafter"/>
</dbReference>
<dbReference type="InterPro" id="IPR001841">
    <property type="entry name" value="Znf_RING"/>
</dbReference>
<comment type="catalytic activity">
    <reaction evidence="1">
        <text>S-ubiquitinyl-[E2 ubiquitin-conjugating enzyme]-L-cysteine + [acceptor protein]-L-lysine = [E2 ubiquitin-conjugating enzyme]-L-cysteine + N(6)-ubiquitinyl-[acceptor protein]-L-lysine.</text>
        <dbReference type="EC" id="2.3.2.27"/>
    </reaction>
</comment>
<sequence length="960" mass="106438">MAPLGQGQNWSEVLCCPVCSELYGLTQVPINLACGHAVCSSCIKKRSEMCPHDGSQIPSDAITYPVNRALLSILNIHHKDLLCSPPTPNYIELTNVAPLATANQHLLTLAQYLRLADSERGGAVYSDLVSRTTQRRLLAVLFAPIYFPDGRISAMRAIRSLCDRIVTELICLVQNTVHMSAFLWSAVRARGCQFLGPAMQEDVLRLILLTLANGELIARKTLVMYIVQTLSEDYPHVSKTCVGHVVQLLYRASCFNVIKRDGESSLMQLKEEFREYESLRREHDSQIVQIALEAGLRISPDQWSALLYGDPHHRSHMQSIVDRLHSPQLLSNAIKELQSLAERNTHPVSFQKLTDHLAVIAEMDHDSDSQWQRLNETLTALETVVYEYVAFTKRHMNMNDYRKKTGVPSRTVKQADPQPPGFQNNGLSFCRYKTKMCRDVVAGRQCPRRAACTYAHIVEELRPVESADPRANGLQKTESNGMLQNGNNNNQQMRQPGMMMPDHSPSLPQGPDMMSIPMMSVHAMGDGMMESQSLMIDNGNGIVNVVPVVMHTQIPDHDGYPKRAPTAIPAPIGMPGPIFMMPSGEHIPSAMPIPNAHLPMVQTNGAGVAGSAGMYSYQIQPNPAPFMAHQSTMIFPQHNMWASGQVYQKSPEVPIYMEQPRQGMPPNHPASDSSRRNSTNGSASSSLNDQKSKWHAQEGSLMIRRNEVIQRLRSFQTSKDESEPEDAERSDFSHVSFTVANSVLFDDMDSFNAKILDFPPLPIQTLATVQTTVSQSVISDALSAVTSTSWSLMDSKKINNALSVRTVCPTTLMRADSSKPATVQADCTVMNVRDAIEQPLVTATLQLNNLLVEPQASYEMVDPVQLTDLLPRVMKSVAPPQDPQDFVSDSLDKIVTVQERINEVPSSTSSAVEKEQLKVELNIANRQLSALDLQTKQTCLLNELKAIDERIENLGANPDP</sequence>
<dbReference type="Proteomes" id="UP000492821">
    <property type="component" value="Unassembled WGS sequence"/>
</dbReference>
<dbReference type="GO" id="GO:0000288">
    <property type="term" value="P:nuclear-transcribed mRNA catabolic process, deadenylation-dependent decay"/>
    <property type="evidence" value="ECO:0007669"/>
    <property type="project" value="TreeGrafter"/>
</dbReference>
<protein>
    <recommendedName>
        <fullName evidence="3">RING-type E3 ubiquitin transferase</fullName>
        <ecNumber evidence="3">2.3.2.27</ecNumber>
    </recommendedName>
</protein>
<evidence type="ECO:0000256" key="6">
    <source>
        <dbReference type="ARBA" id="ARBA00022771"/>
    </source>
</evidence>
<dbReference type="Gene3D" id="4.10.1000.10">
    <property type="entry name" value="Zinc finger, CCCH-type"/>
    <property type="match status" value="1"/>
</dbReference>
<reference evidence="13" key="2">
    <citation type="submission" date="2020-10" db="UniProtKB">
        <authorList>
            <consortium name="WormBaseParasite"/>
        </authorList>
    </citation>
    <scope>IDENTIFICATION</scope>
</reference>
<evidence type="ECO:0000313" key="13">
    <source>
        <dbReference type="WBParaSite" id="Pan_g21049.t2"/>
    </source>
</evidence>
<dbReference type="GO" id="GO:0006511">
    <property type="term" value="P:ubiquitin-dependent protein catabolic process"/>
    <property type="evidence" value="ECO:0007669"/>
    <property type="project" value="TreeGrafter"/>
</dbReference>
<dbReference type="GO" id="GO:0008270">
    <property type="term" value="F:zinc ion binding"/>
    <property type="evidence" value="ECO:0007669"/>
    <property type="project" value="UniProtKB-KW"/>
</dbReference>
<evidence type="ECO:0000256" key="4">
    <source>
        <dbReference type="ARBA" id="ARBA00022679"/>
    </source>
</evidence>
<dbReference type="InterPro" id="IPR013083">
    <property type="entry name" value="Znf_RING/FYVE/PHD"/>
</dbReference>
<name>A0A7E4VHU5_PANRE</name>
<feature type="domain" description="RING-type" evidence="10">
    <location>
        <begin position="16"/>
        <end position="53"/>
    </location>
</feature>
<accession>A0A7E4VHU5</accession>
<dbReference type="Pfam" id="PF18386">
    <property type="entry name" value="ROQ_II"/>
    <property type="match status" value="1"/>
</dbReference>
<dbReference type="InterPro" id="IPR036855">
    <property type="entry name" value="Znf_CCCH_sf"/>
</dbReference>
<evidence type="ECO:0000256" key="1">
    <source>
        <dbReference type="ARBA" id="ARBA00000900"/>
    </source>
</evidence>
<dbReference type="PROSITE" id="PS50089">
    <property type="entry name" value="ZF_RING_2"/>
    <property type="match status" value="1"/>
</dbReference>
<feature type="zinc finger region" description="C3H1-type" evidence="8">
    <location>
        <begin position="431"/>
        <end position="459"/>
    </location>
</feature>
<dbReference type="SUPFAM" id="SSF57850">
    <property type="entry name" value="RING/U-box"/>
    <property type="match status" value="1"/>
</dbReference>
<proteinExistence type="predicted"/>
<dbReference type="Gene3D" id="3.30.40.10">
    <property type="entry name" value="Zinc/RING finger domain, C3HC4 (zinc finger)"/>
    <property type="match status" value="1"/>
</dbReference>
<organism evidence="12 13">
    <name type="scientific">Panagrellus redivivus</name>
    <name type="common">Microworm</name>
    <dbReference type="NCBI Taxonomy" id="6233"/>
    <lineage>
        <taxon>Eukaryota</taxon>
        <taxon>Metazoa</taxon>
        <taxon>Ecdysozoa</taxon>
        <taxon>Nematoda</taxon>
        <taxon>Chromadorea</taxon>
        <taxon>Rhabditida</taxon>
        <taxon>Tylenchina</taxon>
        <taxon>Panagrolaimomorpha</taxon>
        <taxon>Panagrolaimoidea</taxon>
        <taxon>Panagrolaimidae</taxon>
        <taxon>Panagrellus</taxon>
    </lineage>
</organism>
<dbReference type="InterPro" id="IPR041523">
    <property type="entry name" value="ROQ_II"/>
</dbReference>
<evidence type="ECO:0000256" key="7">
    <source>
        <dbReference type="ARBA" id="ARBA00022833"/>
    </source>
</evidence>
<dbReference type="PANTHER" id="PTHR13139:SF54">
    <property type="entry name" value="RING-TYPE E3 UBIQUITIN TRANSFERASE"/>
    <property type="match status" value="1"/>
</dbReference>
<dbReference type="Gene3D" id="1.20.120.1790">
    <property type="match status" value="1"/>
</dbReference>
<dbReference type="InterPro" id="IPR048575">
    <property type="entry name" value="Roquin_1_2-like_ROQ"/>
</dbReference>
<keyword evidence="12" id="KW-1185">Reference proteome</keyword>
<feature type="compositionally biased region" description="Polar residues" evidence="9">
    <location>
        <begin position="670"/>
        <end position="689"/>
    </location>
</feature>
<dbReference type="GO" id="GO:0003725">
    <property type="term" value="F:double-stranded RNA binding"/>
    <property type="evidence" value="ECO:0007669"/>
    <property type="project" value="TreeGrafter"/>
</dbReference>
<feature type="region of interest" description="Disordered" evidence="9">
    <location>
        <begin position="657"/>
        <end position="700"/>
    </location>
</feature>
<feature type="compositionally biased region" description="Low complexity" evidence="9">
    <location>
        <begin position="480"/>
        <end position="500"/>
    </location>
</feature>
<feature type="region of interest" description="Disordered" evidence="9">
    <location>
        <begin position="466"/>
        <end position="508"/>
    </location>
</feature>
<evidence type="ECO:0000313" key="12">
    <source>
        <dbReference type="Proteomes" id="UP000492821"/>
    </source>
</evidence>
<dbReference type="PROSITE" id="PS50103">
    <property type="entry name" value="ZF_C3H1"/>
    <property type="match status" value="1"/>
</dbReference>
<keyword evidence="6 8" id="KW-0863">Zinc-finger</keyword>
<dbReference type="SMART" id="SM00184">
    <property type="entry name" value="RING"/>
    <property type="match status" value="1"/>
</dbReference>
<dbReference type="GO" id="GO:0010494">
    <property type="term" value="C:cytoplasmic stress granule"/>
    <property type="evidence" value="ECO:0007669"/>
    <property type="project" value="TreeGrafter"/>
</dbReference>
<evidence type="ECO:0000256" key="8">
    <source>
        <dbReference type="PROSITE-ProRule" id="PRU00723"/>
    </source>
</evidence>
<keyword evidence="7 8" id="KW-0862">Zinc</keyword>
<comment type="subcellular location">
    <subcellularLocation>
        <location evidence="2">Cytoplasm</location>
        <location evidence="2">P-body</location>
    </subcellularLocation>
</comment>
<dbReference type="GO" id="GO:0000209">
    <property type="term" value="P:protein polyubiquitination"/>
    <property type="evidence" value="ECO:0007669"/>
    <property type="project" value="TreeGrafter"/>
</dbReference>
<feature type="domain" description="C3H1-type" evidence="11">
    <location>
        <begin position="431"/>
        <end position="459"/>
    </location>
</feature>
<dbReference type="InterPro" id="IPR017907">
    <property type="entry name" value="Znf_RING_CS"/>
</dbReference>
<dbReference type="AlphaFoldDB" id="A0A7E4VHU5"/>
<dbReference type="GO" id="GO:0061630">
    <property type="term" value="F:ubiquitin protein ligase activity"/>
    <property type="evidence" value="ECO:0007669"/>
    <property type="project" value="UniProtKB-EC"/>
</dbReference>
<evidence type="ECO:0000256" key="2">
    <source>
        <dbReference type="ARBA" id="ARBA00004201"/>
    </source>
</evidence>
<evidence type="ECO:0000259" key="10">
    <source>
        <dbReference type="PROSITE" id="PS50089"/>
    </source>
</evidence>
<keyword evidence="4" id="KW-0808">Transferase</keyword>
<dbReference type="InterPro" id="IPR052249">
    <property type="entry name" value="Roquin_domain"/>
</dbReference>
<dbReference type="GO" id="GO:0000932">
    <property type="term" value="C:P-body"/>
    <property type="evidence" value="ECO:0007669"/>
    <property type="project" value="UniProtKB-SubCell"/>
</dbReference>
<evidence type="ECO:0000256" key="9">
    <source>
        <dbReference type="SAM" id="MobiDB-lite"/>
    </source>
</evidence>